<dbReference type="STRING" id="156980.SAMN04489745_3275"/>
<dbReference type="SUPFAM" id="SSF46785">
    <property type="entry name" value="Winged helix' DNA-binding domain"/>
    <property type="match status" value="1"/>
</dbReference>
<dbReference type="InterPro" id="IPR039422">
    <property type="entry name" value="MarR/SlyA-like"/>
</dbReference>
<dbReference type="GO" id="GO:0006950">
    <property type="term" value="P:response to stress"/>
    <property type="evidence" value="ECO:0007669"/>
    <property type="project" value="TreeGrafter"/>
</dbReference>
<proteinExistence type="predicted"/>
<gene>
    <name evidence="2" type="ORF">SAMN04489745_3275</name>
</gene>
<name>A0A1H4VPD6_9MICC</name>
<keyword evidence="3" id="KW-1185">Reference proteome</keyword>
<keyword evidence="2" id="KW-0238">DNA-binding</keyword>
<dbReference type="Pfam" id="PF01047">
    <property type="entry name" value="MarR"/>
    <property type="match status" value="1"/>
</dbReference>
<reference evidence="2 3" key="1">
    <citation type="submission" date="2016-10" db="EMBL/GenBank/DDBJ databases">
        <authorList>
            <person name="de Groot N.N."/>
        </authorList>
    </citation>
    <scope>NUCLEOTIDE SEQUENCE [LARGE SCALE GENOMIC DNA]</scope>
    <source>
        <strain evidence="2 3">DSM 10495</strain>
    </source>
</reference>
<dbReference type="InterPro" id="IPR000835">
    <property type="entry name" value="HTH_MarR-typ"/>
</dbReference>
<evidence type="ECO:0000313" key="2">
    <source>
        <dbReference type="EMBL" id="SEC82972.1"/>
    </source>
</evidence>
<dbReference type="EMBL" id="FNSN01000004">
    <property type="protein sequence ID" value="SEC82972.1"/>
    <property type="molecule type" value="Genomic_DNA"/>
</dbReference>
<dbReference type="Gene3D" id="1.10.10.10">
    <property type="entry name" value="Winged helix-like DNA-binding domain superfamily/Winged helix DNA-binding domain"/>
    <property type="match status" value="1"/>
</dbReference>
<dbReference type="RefSeq" id="WP_082724189.1">
    <property type="nucleotide sequence ID" value="NZ_FNSN01000004.1"/>
</dbReference>
<dbReference type="PRINTS" id="PR00598">
    <property type="entry name" value="HTHMARR"/>
</dbReference>
<organism evidence="2 3">
    <name type="scientific">Arthrobacter woluwensis</name>
    <dbReference type="NCBI Taxonomy" id="156980"/>
    <lineage>
        <taxon>Bacteria</taxon>
        <taxon>Bacillati</taxon>
        <taxon>Actinomycetota</taxon>
        <taxon>Actinomycetes</taxon>
        <taxon>Micrococcales</taxon>
        <taxon>Micrococcaceae</taxon>
        <taxon>Arthrobacter</taxon>
    </lineage>
</organism>
<dbReference type="PROSITE" id="PS50995">
    <property type="entry name" value="HTH_MARR_2"/>
    <property type="match status" value="1"/>
</dbReference>
<dbReference type="GO" id="GO:0003677">
    <property type="term" value="F:DNA binding"/>
    <property type="evidence" value="ECO:0007669"/>
    <property type="project" value="UniProtKB-KW"/>
</dbReference>
<dbReference type="SMART" id="SM00347">
    <property type="entry name" value="HTH_MARR"/>
    <property type="match status" value="1"/>
</dbReference>
<dbReference type="InterPro" id="IPR011991">
    <property type="entry name" value="ArsR-like_HTH"/>
</dbReference>
<evidence type="ECO:0000259" key="1">
    <source>
        <dbReference type="PROSITE" id="PS50995"/>
    </source>
</evidence>
<dbReference type="AlphaFoldDB" id="A0A1H4VPD6"/>
<evidence type="ECO:0000313" key="3">
    <source>
        <dbReference type="Proteomes" id="UP000182652"/>
    </source>
</evidence>
<dbReference type="InterPro" id="IPR036390">
    <property type="entry name" value="WH_DNA-bd_sf"/>
</dbReference>
<dbReference type="Proteomes" id="UP000182652">
    <property type="component" value="Unassembled WGS sequence"/>
</dbReference>
<dbReference type="PANTHER" id="PTHR33164:SF57">
    <property type="entry name" value="MARR-FAMILY TRANSCRIPTIONAL REGULATOR"/>
    <property type="match status" value="1"/>
</dbReference>
<sequence>MPVEPATARALIRGVVDLQRALRCLSHDSLAPGTSTALLGVLHMITEHGGRAVDIAQRLGVSSPVLSRHLAELEERGFITRTQDPTDRRAQLLEVTEIGQEQLARAEEDRVQALLSLLGDWDEDQALTCRSNLTDLTMALQSYRRKPSPYAAATPAGD</sequence>
<dbReference type="PANTHER" id="PTHR33164">
    <property type="entry name" value="TRANSCRIPTIONAL REGULATOR, MARR FAMILY"/>
    <property type="match status" value="1"/>
</dbReference>
<dbReference type="CDD" id="cd00090">
    <property type="entry name" value="HTH_ARSR"/>
    <property type="match status" value="1"/>
</dbReference>
<dbReference type="GO" id="GO:0003700">
    <property type="term" value="F:DNA-binding transcription factor activity"/>
    <property type="evidence" value="ECO:0007669"/>
    <property type="project" value="InterPro"/>
</dbReference>
<protein>
    <submittedName>
        <fullName evidence="2">DNA-binding transcriptional regulator, MarR family</fullName>
    </submittedName>
</protein>
<feature type="domain" description="HTH marR-type" evidence="1">
    <location>
        <begin position="8"/>
        <end position="142"/>
    </location>
</feature>
<accession>A0A1H4VPD6</accession>
<dbReference type="InterPro" id="IPR036388">
    <property type="entry name" value="WH-like_DNA-bd_sf"/>
</dbReference>